<feature type="transmembrane region" description="Helical" evidence="5">
    <location>
        <begin position="401"/>
        <end position="419"/>
    </location>
</feature>
<dbReference type="InterPro" id="IPR036513">
    <property type="entry name" value="STAS_dom_sf"/>
</dbReference>
<feature type="transmembrane region" description="Helical" evidence="5">
    <location>
        <begin position="463"/>
        <end position="492"/>
    </location>
</feature>
<dbReference type="Pfam" id="PF00916">
    <property type="entry name" value="Sulfate_transp"/>
    <property type="match status" value="1"/>
</dbReference>
<feature type="transmembrane region" description="Helical" evidence="5">
    <location>
        <begin position="272"/>
        <end position="291"/>
    </location>
</feature>
<dbReference type="SUPFAM" id="SSF52091">
    <property type="entry name" value="SpoIIaa-like"/>
    <property type="match status" value="1"/>
</dbReference>
<comment type="caution">
    <text evidence="7">The sequence shown here is derived from an EMBL/GenBank/DDBJ whole genome shotgun (WGS) entry which is preliminary data.</text>
</comment>
<proteinExistence type="predicted"/>
<feature type="transmembrane region" description="Helical" evidence="5">
    <location>
        <begin position="324"/>
        <end position="343"/>
    </location>
</feature>
<evidence type="ECO:0000256" key="5">
    <source>
        <dbReference type="SAM" id="Phobius"/>
    </source>
</evidence>
<keyword evidence="4 5" id="KW-0472">Membrane</keyword>
<keyword evidence="3 5" id="KW-1133">Transmembrane helix</keyword>
<dbReference type="InterPro" id="IPR011547">
    <property type="entry name" value="SLC26A/SulP_dom"/>
</dbReference>
<dbReference type="GO" id="GO:0016020">
    <property type="term" value="C:membrane"/>
    <property type="evidence" value="ECO:0007669"/>
    <property type="project" value="UniProtKB-SubCell"/>
</dbReference>
<gene>
    <name evidence="7" type="ORF">EW145_g7217</name>
</gene>
<evidence type="ECO:0000256" key="1">
    <source>
        <dbReference type="ARBA" id="ARBA00004141"/>
    </source>
</evidence>
<reference evidence="7 8" key="1">
    <citation type="submission" date="2019-02" db="EMBL/GenBank/DDBJ databases">
        <title>Genome sequencing of the rare red list fungi Phellinidium pouzarii.</title>
        <authorList>
            <person name="Buettner E."/>
            <person name="Kellner H."/>
        </authorList>
    </citation>
    <scope>NUCLEOTIDE SEQUENCE [LARGE SCALE GENOMIC DNA]</scope>
    <source>
        <strain evidence="7 8">DSM 108285</strain>
    </source>
</reference>
<feature type="transmembrane region" description="Helical" evidence="5">
    <location>
        <begin position="188"/>
        <end position="207"/>
    </location>
</feature>
<sequence length="649" mass="71438">MSSVNSTLSERSALLGDVHDGAERGEVRVKQVAQDIAQSQVQSSRLARIKYYLPFTAWLPNYSVSLLGGDFLAGISVACILVPQSISYATSLARLSPLAGLFSASIPGIIYALLGSSRQLSVAPEASLSLLIGQVIQDTLHADPHEHPKNPEAISMAVATITMFQAGLFMFLLGLFRLGFIDVLLSRALLTGFVTALGVVISIEQFIPMLGLTDLEHAFNPQTTFDKFVFLIRNAATHEHRPTTLISFIALAVLVGFRLIKARFRKHWFIGRLPELLIVVIASTALCRHYAWDKLGVSILGSVPINNEDGSFVHFPLHKSTLKYMKSTTTTAVLMAIIGYLDSIVSAKQNAVRFGYSISPNRELVALGAANIVGSFIPGLVPAAGSLTRSRINADSGGRSQMASLICSALVLLSTFFLLPALYFLPRCILGSVVFLVVFTIVAEAPHEVSYFWRMRSWTDLGLMLITFITTLLFNIEIGIVCSIICSLLLVVHKSSRPRLTILGRIPGTTRWKPVTDTPEAKEDVQGTLIVRLRDNLNFERLRRLELYGLQPSHPSDAPRREQASVIVFHLADLDDCDASAAQIFYELLESYKTRDVAVFITHLRPAMFLIFERAGIVELLGNDAFYEDVAAAMSRIEMVELMAARQRQ</sequence>
<evidence type="ECO:0000256" key="3">
    <source>
        <dbReference type="ARBA" id="ARBA00022989"/>
    </source>
</evidence>
<dbReference type="PROSITE" id="PS50801">
    <property type="entry name" value="STAS"/>
    <property type="match status" value="1"/>
</dbReference>
<evidence type="ECO:0000256" key="4">
    <source>
        <dbReference type="ARBA" id="ARBA00023136"/>
    </source>
</evidence>
<feature type="transmembrane region" description="Helical" evidence="5">
    <location>
        <begin position="62"/>
        <end position="83"/>
    </location>
</feature>
<dbReference type="Proteomes" id="UP000308199">
    <property type="component" value="Unassembled WGS sequence"/>
</dbReference>
<keyword evidence="2 5" id="KW-0812">Transmembrane</keyword>
<feature type="transmembrane region" description="Helical" evidence="5">
    <location>
        <begin position="424"/>
        <end position="443"/>
    </location>
</feature>
<dbReference type="Gene3D" id="3.30.750.24">
    <property type="entry name" value="STAS domain"/>
    <property type="match status" value="1"/>
</dbReference>
<feature type="transmembrane region" description="Helical" evidence="5">
    <location>
        <begin position="364"/>
        <end position="381"/>
    </location>
</feature>
<dbReference type="PANTHER" id="PTHR11814">
    <property type="entry name" value="SULFATE TRANSPORTER"/>
    <property type="match status" value="1"/>
</dbReference>
<feature type="transmembrane region" description="Helical" evidence="5">
    <location>
        <begin position="95"/>
        <end position="114"/>
    </location>
</feature>
<evidence type="ECO:0000313" key="8">
    <source>
        <dbReference type="Proteomes" id="UP000308199"/>
    </source>
</evidence>
<evidence type="ECO:0000256" key="2">
    <source>
        <dbReference type="ARBA" id="ARBA00022692"/>
    </source>
</evidence>
<dbReference type="Pfam" id="PF01740">
    <property type="entry name" value="STAS"/>
    <property type="match status" value="1"/>
</dbReference>
<dbReference type="InterPro" id="IPR002645">
    <property type="entry name" value="STAS_dom"/>
</dbReference>
<dbReference type="EMBL" id="SGPK01000673">
    <property type="protein sequence ID" value="THG99691.1"/>
    <property type="molecule type" value="Genomic_DNA"/>
</dbReference>
<feature type="domain" description="STAS" evidence="6">
    <location>
        <begin position="518"/>
        <end position="637"/>
    </location>
</feature>
<comment type="subcellular location">
    <subcellularLocation>
        <location evidence="1">Membrane</location>
        <topology evidence="1">Multi-pass membrane protein</topology>
    </subcellularLocation>
</comment>
<feature type="transmembrane region" description="Helical" evidence="5">
    <location>
        <begin position="153"/>
        <end position="176"/>
    </location>
</feature>
<dbReference type="InterPro" id="IPR001902">
    <property type="entry name" value="SLC26A/SulP_fam"/>
</dbReference>
<dbReference type="OrthoDB" id="427213at2759"/>
<keyword evidence="8" id="KW-1185">Reference proteome</keyword>
<name>A0A4S4KMF3_9AGAM</name>
<dbReference type="CDD" id="cd07042">
    <property type="entry name" value="STAS_SulP_like_sulfate_transporter"/>
    <property type="match status" value="1"/>
</dbReference>
<dbReference type="GO" id="GO:0055085">
    <property type="term" value="P:transmembrane transport"/>
    <property type="evidence" value="ECO:0007669"/>
    <property type="project" value="InterPro"/>
</dbReference>
<organism evidence="7 8">
    <name type="scientific">Phellinidium pouzarii</name>
    <dbReference type="NCBI Taxonomy" id="167371"/>
    <lineage>
        <taxon>Eukaryota</taxon>
        <taxon>Fungi</taxon>
        <taxon>Dikarya</taxon>
        <taxon>Basidiomycota</taxon>
        <taxon>Agaricomycotina</taxon>
        <taxon>Agaricomycetes</taxon>
        <taxon>Hymenochaetales</taxon>
        <taxon>Hymenochaetaceae</taxon>
        <taxon>Phellinidium</taxon>
    </lineage>
</organism>
<protein>
    <recommendedName>
        <fullName evidence="6">STAS domain-containing protein</fullName>
    </recommendedName>
</protein>
<evidence type="ECO:0000313" key="7">
    <source>
        <dbReference type="EMBL" id="THG99691.1"/>
    </source>
</evidence>
<dbReference type="AlphaFoldDB" id="A0A4S4KMF3"/>
<evidence type="ECO:0000259" key="6">
    <source>
        <dbReference type="PROSITE" id="PS50801"/>
    </source>
</evidence>
<feature type="transmembrane region" description="Helical" evidence="5">
    <location>
        <begin position="243"/>
        <end position="260"/>
    </location>
</feature>
<accession>A0A4S4KMF3</accession>